<dbReference type="Pfam" id="PF13514">
    <property type="entry name" value="AAA_27"/>
    <property type="match status" value="1"/>
</dbReference>
<keyword evidence="1" id="KW-0175">Coiled coil</keyword>
<dbReference type="GO" id="GO:0005524">
    <property type="term" value="F:ATP binding"/>
    <property type="evidence" value="ECO:0007669"/>
    <property type="project" value="UniProtKB-KW"/>
</dbReference>
<keyword evidence="4" id="KW-0547">Nucleotide-binding</keyword>
<dbReference type="PANTHER" id="PTHR41259">
    <property type="entry name" value="DOUBLE-STRAND BREAK REPAIR RAD50 ATPASE, PUTATIVE-RELATED"/>
    <property type="match status" value="1"/>
</dbReference>
<dbReference type="AlphaFoldDB" id="A0A3N0AQ49"/>
<organism evidence="4 5">
    <name type="scientific">Adlercreutzia equolifaciens subsp. celatus DSM 18785</name>
    <dbReference type="NCBI Taxonomy" id="1121021"/>
    <lineage>
        <taxon>Bacteria</taxon>
        <taxon>Bacillati</taxon>
        <taxon>Actinomycetota</taxon>
        <taxon>Coriobacteriia</taxon>
        <taxon>Eggerthellales</taxon>
        <taxon>Eggerthellaceae</taxon>
        <taxon>Adlercreutzia</taxon>
    </lineage>
</organism>
<protein>
    <submittedName>
        <fullName evidence="4">Sugar ABC transporter ATP-binding protein</fullName>
    </submittedName>
</protein>
<dbReference type="Gene3D" id="3.40.50.300">
    <property type="entry name" value="P-loop containing nucleotide triphosphate hydrolases"/>
    <property type="match status" value="2"/>
</dbReference>
<dbReference type="SUPFAM" id="SSF52540">
    <property type="entry name" value="P-loop containing nucleoside triphosphate hydrolases"/>
    <property type="match status" value="1"/>
</dbReference>
<evidence type="ECO:0000313" key="5">
    <source>
        <dbReference type="Proteomes" id="UP000278327"/>
    </source>
</evidence>
<comment type="caution">
    <text evidence="4">The sequence shown here is derived from an EMBL/GenBank/DDBJ whole genome shotgun (WGS) entry which is preliminary data.</text>
</comment>
<dbReference type="RefSeq" id="WP_117284090.1">
    <property type="nucleotide sequence ID" value="NZ_JAMTCE010000020.1"/>
</dbReference>
<feature type="coiled-coil region" evidence="1">
    <location>
        <begin position="542"/>
        <end position="585"/>
    </location>
</feature>
<dbReference type="InterPro" id="IPR038734">
    <property type="entry name" value="YhaN_AAA"/>
</dbReference>
<keyword evidence="2" id="KW-0472">Membrane</keyword>
<evidence type="ECO:0000313" key="4">
    <source>
        <dbReference type="EMBL" id="RNL36679.1"/>
    </source>
</evidence>
<feature type="transmembrane region" description="Helical" evidence="2">
    <location>
        <begin position="383"/>
        <end position="404"/>
    </location>
</feature>
<evidence type="ECO:0000256" key="2">
    <source>
        <dbReference type="SAM" id="Phobius"/>
    </source>
</evidence>
<dbReference type="PANTHER" id="PTHR41259:SF1">
    <property type="entry name" value="DOUBLE-STRAND BREAK REPAIR RAD50 ATPASE, PUTATIVE-RELATED"/>
    <property type="match status" value="1"/>
</dbReference>
<dbReference type="Proteomes" id="UP000278327">
    <property type="component" value="Unassembled WGS sequence"/>
</dbReference>
<feature type="coiled-coil region" evidence="1">
    <location>
        <begin position="431"/>
        <end position="484"/>
    </location>
</feature>
<keyword evidence="5" id="KW-1185">Reference proteome</keyword>
<keyword evidence="2" id="KW-0812">Transmembrane</keyword>
<dbReference type="EMBL" id="QICA01000020">
    <property type="protein sequence ID" value="RNL36679.1"/>
    <property type="molecule type" value="Genomic_DNA"/>
</dbReference>
<evidence type="ECO:0000259" key="3">
    <source>
        <dbReference type="Pfam" id="PF13514"/>
    </source>
</evidence>
<keyword evidence="4" id="KW-0067">ATP-binding</keyword>
<name>A0A3N0AQ49_9ACTN</name>
<proteinExistence type="predicted"/>
<sequence>MTEPRIYLRSIHLERFGRFHDTVVGPFSDRMNIVLGANETGKTTVASFVGGVLFGWEEARGNRNTYKPEGAERAGSLLFARSAGADASAGAREDEETFVLSRARNADGLQGDTFLVEDIDKDTYRTMFSLNSDELRSLRNTTDTTAKLLTAGSGTGSSPAHALAHVNERLAAFTSRAASAEQSIPQLLARRNALRAEQQSAADVADAYRAQDRELHELEPERAAMGERVEEANRMIEALTMAKSSLAALDAERDKLKGDIARLAKSEEEAANNYELHERSCGRRLARLTASDERALRDRLENLATRQSRQAHAVEVARANYTSSVAVYEALQETADDEADRRSERSKRRIQVAFCVVIPAVLFLLGVPLFIEGRARGALSYMAIGFLLSVFAALMATGGFALLFRPNKEEGARKARFDDAHWVMIQDKKKLEACQAEEESVAAQVREALDEEGLGEAQGSVRQARALLDEAREARQAMALCRQRQQAAAARRADAEHRLQEIASERAVALQRAGLSPESGVGDVEEELERRVRQRTGLIEALESMNQRAGELAAVLAQAETERDFDRIKIEVQEVTTRLEEARTDFARLLLAKHMLEAAIATWESKRQPEVYLRASRLLSLMTEGRWTRVSLTREGTLEVADALGRTRQPVHLSLGTCQQLYLALRIALLTCAENVGRAIPILADDILVNFDEQRRLGAARALVELSEQRQVILFTCHEGIARALKKAAKQSGRPATVINL</sequence>
<feature type="transmembrane region" description="Helical" evidence="2">
    <location>
        <begin position="350"/>
        <end position="371"/>
    </location>
</feature>
<gene>
    <name evidence="4" type="ORF">DMP10_10240</name>
</gene>
<accession>A0A3N0AQ49</accession>
<feature type="domain" description="YhaN AAA" evidence="3">
    <location>
        <begin position="8"/>
        <end position="201"/>
    </location>
</feature>
<evidence type="ECO:0000256" key="1">
    <source>
        <dbReference type="SAM" id="Coils"/>
    </source>
</evidence>
<keyword evidence="2" id="KW-1133">Transmembrane helix</keyword>
<dbReference type="InterPro" id="IPR027417">
    <property type="entry name" value="P-loop_NTPase"/>
</dbReference>
<reference evidence="4 5" key="1">
    <citation type="journal article" date="2019" name="Microbiol. Resour. Announc.">
        <title>Draft Genome Sequences of Type Strains of Gordonibacter faecihominis, Paraeggerthella hongkongensis, Parvibacter caecicola,Slackia equolifaciens, Slackia faecicanis, and Slackia isoflavoniconvertens.</title>
        <authorList>
            <person name="Danylec N."/>
            <person name="Stoll D.A."/>
            <person name="Dotsch A."/>
            <person name="Huch M."/>
        </authorList>
    </citation>
    <scope>NUCLEOTIDE SEQUENCE [LARGE SCALE GENOMIC DNA]</scope>
    <source>
        <strain evidence="4 5">DSM 18785</strain>
    </source>
</reference>